<feature type="domain" description="Threonine/Serine exporter ThrE" evidence="9">
    <location>
        <begin position="10"/>
        <end position="149"/>
    </location>
</feature>
<evidence type="ECO:0000256" key="6">
    <source>
        <dbReference type="ARBA" id="ARBA00023136"/>
    </source>
</evidence>
<dbReference type="InterPro" id="IPR024528">
    <property type="entry name" value="ThrE_2"/>
</dbReference>
<evidence type="ECO:0000259" key="9">
    <source>
        <dbReference type="Pfam" id="PF12821"/>
    </source>
</evidence>
<organism evidence="10 11">
    <name type="scientific">Prevotella herbatica</name>
    <dbReference type="NCBI Taxonomy" id="2801997"/>
    <lineage>
        <taxon>Bacteria</taxon>
        <taxon>Pseudomonadati</taxon>
        <taxon>Bacteroidota</taxon>
        <taxon>Bacteroidia</taxon>
        <taxon>Bacteroidales</taxon>
        <taxon>Prevotellaceae</taxon>
        <taxon>Prevotella</taxon>
    </lineage>
</organism>
<dbReference type="RefSeq" id="WP_207155192.1">
    <property type="nucleotide sequence ID" value="NZ_AP024484.1"/>
</dbReference>
<reference evidence="10 11" key="1">
    <citation type="journal article" date="2022" name="Int. J. Syst. Evol. Microbiol.">
        <title>Prevotella herbatica sp. nov., a plant polysaccharide-decomposing anaerobic bacterium isolated from a methanogenic reactor.</title>
        <authorList>
            <person name="Uek A."/>
            <person name="Tonouchi A."/>
            <person name="Kaku N."/>
            <person name="Ueki K."/>
        </authorList>
    </citation>
    <scope>NUCLEOTIDE SEQUENCE [LARGE SCALE GENOMIC DNA]</scope>
    <source>
        <strain evidence="10 11">WR041</strain>
    </source>
</reference>
<dbReference type="PANTHER" id="PTHR34390">
    <property type="entry name" value="UPF0442 PROTEIN YJJB-RELATED"/>
    <property type="match status" value="1"/>
</dbReference>
<dbReference type="InterPro" id="IPR050539">
    <property type="entry name" value="ThrE_Dicarb/AminoAcid_Exp"/>
</dbReference>
<evidence type="ECO:0000256" key="7">
    <source>
        <dbReference type="ARBA" id="ARBA00034125"/>
    </source>
</evidence>
<name>A0ABM7NWZ0_9BACT</name>
<accession>A0ABM7NWZ0</accession>
<evidence type="ECO:0000313" key="10">
    <source>
        <dbReference type="EMBL" id="BCS85022.1"/>
    </source>
</evidence>
<keyword evidence="3" id="KW-0997">Cell inner membrane</keyword>
<comment type="similarity">
    <text evidence="7">Belongs to the ThrE exporter (TC 2.A.79) family.</text>
</comment>
<dbReference type="Proteomes" id="UP001319045">
    <property type="component" value="Chromosome"/>
</dbReference>
<keyword evidence="2" id="KW-1003">Cell membrane</keyword>
<dbReference type="Pfam" id="PF12821">
    <property type="entry name" value="ThrE_2"/>
    <property type="match status" value="1"/>
</dbReference>
<evidence type="ECO:0000256" key="1">
    <source>
        <dbReference type="ARBA" id="ARBA00004651"/>
    </source>
</evidence>
<protein>
    <submittedName>
        <fullName evidence="10">Membrane protein</fullName>
    </submittedName>
</protein>
<feature type="transmembrane region" description="Helical" evidence="8">
    <location>
        <begin position="54"/>
        <end position="74"/>
    </location>
</feature>
<comment type="subcellular location">
    <subcellularLocation>
        <location evidence="1">Cell membrane</location>
        <topology evidence="1">Multi-pass membrane protein</topology>
    </subcellularLocation>
</comment>
<evidence type="ECO:0000256" key="3">
    <source>
        <dbReference type="ARBA" id="ARBA00022519"/>
    </source>
</evidence>
<gene>
    <name evidence="10" type="ORF">prwr041_09150</name>
</gene>
<keyword evidence="11" id="KW-1185">Reference proteome</keyword>
<feature type="transmembrane region" description="Helical" evidence="8">
    <location>
        <begin position="86"/>
        <end position="102"/>
    </location>
</feature>
<sequence>MFFLEIFQDAFFGALAGIGFASISNPPKQAYKYCALIAGMGHATRFILMNSSLHWGIINASFIAALVIGCLAVLLSSYAKCPPETFSFPSLLPMIPGIYAYHTIEGLVFCLSAQKEELFNHYLYLCASNGFTCSFDILGMVLGVTVPIFIFKKFSFRVTRYNN</sequence>
<proteinExistence type="inferred from homology"/>
<evidence type="ECO:0000256" key="4">
    <source>
        <dbReference type="ARBA" id="ARBA00022692"/>
    </source>
</evidence>
<evidence type="ECO:0000256" key="5">
    <source>
        <dbReference type="ARBA" id="ARBA00022989"/>
    </source>
</evidence>
<evidence type="ECO:0000313" key="11">
    <source>
        <dbReference type="Proteomes" id="UP001319045"/>
    </source>
</evidence>
<feature type="transmembrane region" description="Helical" evidence="8">
    <location>
        <begin position="122"/>
        <end position="151"/>
    </location>
</feature>
<dbReference type="PANTHER" id="PTHR34390:SF1">
    <property type="entry name" value="SUCCINATE TRANSPORTER SUBUNIT YJJB-RELATED"/>
    <property type="match status" value="1"/>
</dbReference>
<keyword evidence="6 8" id="KW-0472">Membrane</keyword>
<keyword evidence="5 8" id="KW-1133">Transmembrane helix</keyword>
<evidence type="ECO:0000256" key="8">
    <source>
        <dbReference type="SAM" id="Phobius"/>
    </source>
</evidence>
<keyword evidence="4 8" id="KW-0812">Transmembrane</keyword>
<dbReference type="EMBL" id="AP024484">
    <property type="protein sequence ID" value="BCS85022.1"/>
    <property type="molecule type" value="Genomic_DNA"/>
</dbReference>
<evidence type="ECO:0000256" key="2">
    <source>
        <dbReference type="ARBA" id="ARBA00022475"/>
    </source>
</evidence>